<evidence type="ECO:0000313" key="3">
    <source>
        <dbReference type="Proteomes" id="UP000306477"/>
    </source>
</evidence>
<organism evidence="2 3">
    <name type="scientific">Bacillus timonensis</name>
    <dbReference type="NCBI Taxonomy" id="1033734"/>
    <lineage>
        <taxon>Bacteria</taxon>
        <taxon>Bacillati</taxon>
        <taxon>Bacillota</taxon>
        <taxon>Bacilli</taxon>
        <taxon>Bacillales</taxon>
        <taxon>Bacillaceae</taxon>
        <taxon>Bacillus</taxon>
    </lineage>
</organism>
<comment type="caution">
    <text evidence="2">The sequence shown here is derived from an EMBL/GenBank/DDBJ whole genome shotgun (WGS) entry which is preliminary data.</text>
</comment>
<dbReference type="EMBL" id="SLUB01000040">
    <property type="protein sequence ID" value="THE10779.1"/>
    <property type="molecule type" value="Genomic_DNA"/>
</dbReference>
<evidence type="ECO:0008006" key="4">
    <source>
        <dbReference type="Google" id="ProtNLM"/>
    </source>
</evidence>
<feature type="chain" id="PRO_5039717644" description="DUF4163 domain-containing protein" evidence="1">
    <location>
        <begin position="20"/>
        <end position="240"/>
    </location>
</feature>
<protein>
    <recommendedName>
        <fullName evidence="4">DUF4163 domain-containing protein</fullName>
    </recommendedName>
</protein>
<dbReference type="AlphaFoldDB" id="A0A4S3PMQ6"/>
<sequence>MRFLLLIVFGFSIMLTSCGNQQTTPSQQQESDKNAEPFEVDTATYENGQVTIHYPQLTNMQNKDLEQRINTLIKDDAILFLSQYQDSNAPLKMDFEVILPESDTFTVQYTGTYNGGMYPTHLLFTTNINFKKGEKIRLSNLFVIDETFIEALKNAKYMDWENPHEPNKEKQTAIIEYLKTYNNQDLIAAFTKADHPDPNENPYGVFSYIFNHTVVISMQVPHALGDHAEFEVDMGELERK</sequence>
<feature type="signal peptide" evidence="1">
    <location>
        <begin position="1"/>
        <end position="19"/>
    </location>
</feature>
<keyword evidence="1" id="KW-0732">Signal</keyword>
<name>A0A4S3PMQ6_9BACI</name>
<proteinExistence type="predicted"/>
<dbReference type="OrthoDB" id="2067190at2"/>
<reference evidence="2 3" key="1">
    <citation type="journal article" date="2019" name="Indoor Air">
        <title>Impacts of indoor surface finishes on bacterial viability.</title>
        <authorList>
            <person name="Hu J."/>
            <person name="Maamar S.B."/>
            <person name="Glawe A.J."/>
            <person name="Gottel N."/>
            <person name="Gilbert J.A."/>
            <person name="Hartmann E.M."/>
        </authorList>
    </citation>
    <scope>NUCLEOTIDE SEQUENCE [LARGE SCALE GENOMIC DNA]</scope>
    <source>
        <strain evidence="2 3">AF060A6</strain>
    </source>
</reference>
<dbReference type="PROSITE" id="PS51257">
    <property type="entry name" value="PROKAR_LIPOPROTEIN"/>
    <property type="match status" value="1"/>
</dbReference>
<dbReference type="Gene3D" id="3.30.565.40">
    <property type="entry name" value="Fervidobacterium nodosum Rt17-B1 like"/>
    <property type="match status" value="1"/>
</dbReference>
<evidence type="ECO:0000313" key="2">
    <source>
        <dbReference type="EMBL" id="THE10779.1"/>
    </source>
</evidence>
<dbReference type="Proteomes" id="UP000306477">
    <property type="component" value="Unassembled WGS sequence"/>
</dbReference>
<gene>
    <name evidence="2" type="ORF">E1I69_17710</name>
</gene>
<dbReference type="RefSeq" id="WP_136380894.1">
    <property type="nucleotide sequence ID" value="NZ_SLUB01000040.1"/>
</dbReference>
<keyword evidence="3" id="KW-1185">Reference proteome</keyword>
<accession>A0A4S3PMQ6</accession>
<evidence type="ECO:0000256" key="1">
    <source>
        <dbReference type="SAM" id="SignalP"/>
    </source>
</evidence>